<dbReference type="eggNOG" id="COG1914">
    <property type="taxonomic scope" value="Bacteria"/>
</dbReference>
<feature type="transmembrane region" description="Helical" evidence="6">
    <location>
        <begin position="331"/>
        <end position="348"/>
    </location>
</feature>
<proteinExistence type="inferred from homology"/>
<dbReference type="NCBIfam" id="TIGR01197">
    <property type="entry name" value="nramp"/>
    <property type="match status" value="1"/>
</dbReference>
<name>A0A081P5P8_9BACL</name>
<dbReference type="Pfam" id="PF01566">
    <property type="entry name" value="Nramp"/>
    <property type="match status" value="1"/>
</dbReference>
<dbReference type="GO" id="GO:0005886">
    <property type="term" value="C:plasma membrane"/>
    <property type="evidence" value="ECO:0007669"/>
    <property type="project" value="UniProtKB-SubCell"/>
</dbReference>
<evidence type="ECO:0000256" key="6">
    <source>
        <dbReference type="HAMAP-Rule" id="MF_00221"/>
    </source>
</evidence>
<dbReference type="NCBIfam" id="NF037982">
    <property type="entry name" value="Nramp_1"/>
    <property type="match status" value="1"/>
</dbReference>
<feature type="transmembrane region" description="Helical" evidence="6">
    <location>
        <begin position="233"/>
        <end position="259"/>
    </location>
</feature>
<evidence type="ECO:0000256" key="4">
    <source>
        <dbReference type="ARBA" id="ARBA00022989"/>
    </source>
</evidence>
<evidence type="ECO:0000313" key="8">
    <source>
        <dbReference type="Proteomes" id="UP000028123"/>
    </source>
</evidence>
<evidence type="ECO:0000256" key="2">
    <source>
        <dbReference type="ARBA" id="ARBA00022448"/>
    </source>
</evidence>
<keyword evidence="2 6" id="KW-0813">Transport</keyword>
<dbReference type="HAMAP" id="MF_00221">
    <property type="entry name" value="NRAMP"/>
    <property type="match status" value="1"/>
</dbReference>
<keyword evidence="8" id="KW-1185">Reference proteome</keyword>
<gene>
    <name evidence="6" type="primary">mntH</name>
    <name evidence="7" type="ORF">ET33_36160</name>
</gene>
<keyword evidence="3 6" id="KW-0812">Transmembrane</keyword>
<reference evidence="7 8" key="1">
    <citation type="submission" date="2014-06" db="EMBL/GenBank/DDBJ databases">
        <title>Draft genome sequence of Paenibacillus sp. MSt1.</title>
        <authorList>
            <person name="Aw Y.K."/>
            <person name="Ong K.S."/>
            <person name="Gan H.M."/>
            <person name="Lee S.M."/>
        </authorList>
    </citation>
    <scope>NUCLEOTIDE SEQUENCE [LARGE SCALE GENOMIC DNA]</scope>
    <source>
        <strain evidence="7 8">MSt1</strain>
    </source>
</reference>
<dbReference type="PANTHER" id="PTHR11706:SF33">
    <property type="entry name" value="NATURAL RESISTANCE-ASSOCIATED MACROPHAGE PROTEIN 2"/>
    <property type="match status" value="1"/>
</dbReference>
<feature type="transmembrane region" description="Helical" evidence="6">
    <location>
        <begin position="91"/>
        <end position="113"/>
    </location>
</feature>
<feature type="transmembrane region" description="Helical" evidence="6">
    <location>
        <begin position="48"/>
        <end position="70"/>
    </location>
</feature>
<keyword evidence="6" id="KW-0406">Ion transport</keyword>
<dbReference type="GO" id="GO:0034755">
    <property type="term" value="P:iron ion transmembrane transport"/>
    <property type="evidence" value="ECO:0007669"/>
    <property type="project" value="TreeGrafter"/>
</dbReference>
<dbReference type="GO" id="GO:0015086">
    <property type="term" value="F:cadmium ion transmembrane transporter activity"/>
    <property type="evidence" value="ECO:0007669"/>
    <property type="project" value="TreeGrafter"/>
</dbReference>
<keyword evidence="5 6" id="KW-0472">Membrane</keyword>
<dbReference type="NCBIfam" id="NF001923">
    <property type="entry name" value="PRK00701.1"/>
    <property type="match status" value="1"/>
</dbReference>
<keyword evidence="6" id="KW-0769">Symport</keyword>
<comment type="subcellular location">
    <subcellularLocation>
        <location evidence="6">Cell membrane</location>
        <topology evidence="6">Multi-pass membrane protein</topology>
    </subcellularLocation>
    <subcellularLocation>
        <location evidence="1">Membrane</location>
        <topology evidence="1">Multi-pass membrane protein</topology>
    </subcellularLocation>
</comment>
<keyword evidence="4 6" id="KW-1133">Transmembrane helix</keyword>
<sequence>MKIPKSGSWIKKFLAFAGPGYLVAVGYMDPGNWATSIAGGSVFGYSLLSVILISNLMAVLLQALAGKLGIVTGRDLAQACRDHYSKPVSMMLWVLCELAIAACDLAEVIGSAIALQLLFGIPLLYGVMITVLDVLLVLLLQNKGFRYIETLVIVLIVTIGACFAVEIFLSKPDIGGIALGFVPTTQIVTNPAMLYIAIGILGATVMPHNLYLHSSIVQTRQFEQTTAGKRQAIKYATWDSSIALFFALFINAAILILSAATFHRAGLTEVAEINDAYQLLTPLLGTAVGSILFGVALLASGQNSTLTGTLAGQIVMEGFLNFRMPSWLRRLITRLIAIIPAVIVTAIAGESGTAKLLILSQVILSFQLSFAVIPLVKFTSDKKKMGEFVNARWLTVLSWSVAIFILALNVYLLYATFTE</sequence>
<feature type="transmembrane region" description="Helical" evidence="6">
    <location>
        <begin position="147"/>
        <end position="169"/>
    </location>
</feature>
<comment type="function">
    <text evidence="6">H(+)-stimulated, divalent metal cation uptake system.</text>
</comment>
<dbReference type="GO" id="GO:0015293">
    <property type="term" value="F:symporter activity"/>
    <property type="evidence" value="ECO:0007669"/>
    <property type="project" value="UniProtKB-UniRule"/>
</dbReference>
<evidence type="ECO:0000256" key="5">
    <source>
        <dbReference type="ARBA" id="ARBA00023136"/>
    </source>
</evidence>
<dbReference type="PRINTS" id="PR00447">
    <property type="entry name" value="NATRESASSCMP"/>
</dbReference>
<feature type="transmembrane region" description="Helical" evidence="6">
    <location>
        <begin position="119"/>
        <end position="140"/>
    </location>
</feature>
<dbReference type="GO" id="GO:0005384">
    <property type="term" value="F:manganese ion transmembrane transporter activity"/>
    <property type="evidence" value="ECO:0007669"/>
    <property type="project" value="TreeGrafter"/>
</dbReference>
<organism evidence="7 8">
    <name type="scientific">Paenibacillus tyrfis</name>
    <dbReference type="NCBI Taxonomy" id="1501230"/>
    <lineage>
        <taxon>Bacteria</taxon>
        <taxon>Bacillati</taxon>
        <taxon>Bacillota</taxon>
        <taxon>Bacilli</taxon>
        <taxon>Bacillales</taxon>
        <taxon>Paenibacillaceae</taxon>
        <taxon>Paenibacillus</taxon>
    </lineage>
</organism>
<feature type="transmembrane region" description="Helical" evidence="6">
    <location>
        <begin position="12"/>
        <end position="28"/>
    </location>
</feature>
<dbReference type="InterPro" id="IPR001046">
    <property type="entry name" value="NRAMP_fam"/>
</dbReference>
<feature type="transmembrane region" description="Helical" evidence="6">
    <location>
        <begin position="192"/>
        <end position="212"/>
    </location>
</feature>
<feature type="transmembrane region" description="Helical" evidence="6">
    <location>
        <begin position="396"/>
        <end position="417"/>
    </location>
</feature>
<dbReference type="GO" id="GO:0046872">
    <property type="term" value="F:metal ion binding"/>
    <property type="evidence" value="ECO:0007669"/>
    <property type="project" value="UniProtKB-UniRule"/>
</dbReference>
<feature type="transmembrane region" description="Helical" evidence="6">
    <location>
        <begin position="354"/>
        <end position="376"/>
    </location>
</feature>
<protein>
    <recommendedName>
        <fullName evidence="6">Divalent metal cation transporter MntH</fullName>
    </recommendedName>
</protein>
<comment type="similarity">
    <text evidence="6">Belongs to the NRAMP family.</text>
</comment>
<dbReference type="AlphaFoldDB" id="A0A081P5P8"/>
<dbReference type="Proteomes" id="UP000028123">
    <property type="component" value="Unassembled WGS sequence"/>
</dbReference>
<keyword evidence="6" id="KW-1003">Cell membrane</keyword>
<feature type="transmembrane region" description="Helical" evidence="6">
    <location>
        <begin position="279"/>
        <end position="299"/>
    </location>
</feature>
<dbReference type="PANTHER" id="PTHR11706">
    <property type="entry name" value="SOLUTE CARRIER PROTEIN FAMILY 11 MEMBER"/>
    <property type="match status" value="1"/>
</dbReference>
<evidence type="ECO:0000256" key="3">
    <source>
        <dbReference type="ARBA" id="ARBA00022692"/>
    </source>
</evidence>
<accession>A0A081P5P8</accession>
<evidence type="ECO:0000256" key="1">
    <source>
        <dbReference type="ARBA" id="ARBA00004141"/>
    </source>
</evidence>
<dbReference type="EMBL" id="JNVM01000008">
    <property type="protein sequence ID" value="KEQ26021.1"/>
    <property type="molecule type" value="Genomic_DNA"/>
</dbReference>
<comment type="caution">
    <text evidence="7">The sequence shown here is derived from an EMBL/GenBank/DDBJ whole genome shotgun (WGS) entry which is preliminary data.</text>
</comment>
<evidence type="ECO:0000313" key="7">
    <source>
        <dbReference type="EMBL" id="KEQ26021.1"/>
    </source>
</evidence>